<evidence type="ECO:0008006" key="4">
    <source>
        <dbReference type="Google" id="ProtNLM"/>
    </source>
</evidence>
<dbReference type="Proteomes" id="UP000805614">
    <property type="component" value="Unassembled WGS sequence"/>
</dbReference>
<reference evidence="2 3" key="1">
    <citation type="submission" date="2020-06" db="EMBL/GenBank/DDBJ databases">
        <title>Actinomadura xiongansis sp. nov., isolated from soil of Baiyangdian.</title>
        <authorList>
            <person name="Zhang X."/>
        </authorList>
    </citation>
    <scope>NUCLEOTIDE SEQUENCE [LARGE SCALE GENOMIC DNA]</scope>
    <source>
        <strain evidence="2 3">HBUM206468</strain>
    </source>
</reference>
<keyword evidence="3" id="KW-1185">Reference proteome</keyword>
<sequence length="131" mass="14799">MSKITRHLATAATTLTVAGGILFTAGAASAASNGTELQSGTTAVARDHGTRNGDSGHRWDGHRWWNRHNGHGHWYSTDHGDRYRFDGHRFYQWKGGKWRLVTADYAHRHDFDRWHFSGNKHHDSGRSGHGR</sequence>
<proteinExistence type="predicted"/>
<dbReference type="RefSeq" id="WP_187247941.1">
    <property type="nucleotide sequence ID" value="NZ_BAAAOK010000005.1"/>
</dbReference>
<evidence type="ECO:0000256" key="1">
    <source>
        <dbReference type="SAM" id="SignalP"/>
    </source>
</evidence>
<evidence type="ECO:0000313" key="2">
    <source>
        <dbReference type="EMBL" id="MBC6470903.1"/>
    </source>
</evidence>
<evidence type="ECO:0000313" key="3">
    <source>
        <dbReference type="Proteomes" id="UP000805614"/>
    </source>
</evidence>
<dbReference type="EMBL" id="JABVEC010000051">
    <property type="protein sequence ID" value="MBC6470903.1"/>
    <property type="molecule type" value="Genomic_DNA"/>
</dbReference>
<protein>
    <recommendedName>
        <fullName evidence="4">BcpO-related WXXGXW repeat protein</fullName>
    </recommendedName>
</protein>
<comment type="caution">
    <text evidence="2">The sequence shown here is derived from an EMBL/GenBank/DDBJ whole genome shotgun (WGS) entry which is preliminary data.</text>
</comment>
<accession>A0ABR7M1A1</accession>
<feature type="signal peptide" evidence="1">
    <location>
        <begin position="1"/>
        <end position="30"/>
    </location>
</feature>
<keyword evidence="1" id="KW-0732">Signal</keyword>
<feature type="chain" id="PRO_5045675240" description="BcpO-related WXXGXW repeat protein" evidence="1">
    <location>
        <begin position="31"/>
        <end position="131"/>
    </location>
</feature>
<organism evidence="2 3">
    <name type="scientific">Actinomadura alba</name>
    <dbReference type="NCBI Taxonomy" id="406431"/>
    <lineage>
        <taxon>Bacteria</taxon>
        <taxon>Bacillati</taxon>
        <taxon>Actinomycetota</taxon>
        <taxon>Actinomycetes</taxon>
        <taxon>Streptosporangiales</taxon>
        <taxon>Thermomonosporaceae</taxon>
        <taxon>Actinomadura</taxon>
    </lineage>
</organism>
<gene>
    <name evidence="2" type="ORF">HKK74_36250</name>
</gene>
<name>A0ABR7M1A1_9ACTN</name>